<gene>
    <name evidence="2" type="ORF">EZI54_15320</name>
</gene>
<dbReference type="GO" id="GO:0016874">
    <property type="term" value="F:ligase activity"/>
    <property type="evidence" value="ECO:0007669"/>
    <property type="project" value="UniProtKB-KW"/>
</dbReference>
<evidence type="ECO:0000259" key="1">
    <source>
        <dbReference type="Pfam" id="PF21686"/>
    </source>
</evidence>
<proteinExistence type="predicted"/>
<dbReference type="Gene3D" id="3.90.920.10">
    <property type="entry name" value="DNA primase, PRIM domain"/>
    <property type="match status" value="1"/>
</dbReference>
<keyword evidence="2" id="KW-0436">Ligase</keyword>
<organism evidence="2 3">
    <name type="scientific">Marinobacter halodurans</name>
    <dbReference type="NCBI Taxonomy" id="2528979"/>
    <lineage>
        <taxon>Bacteria</taxon>
        <taxon>Pseudomonadati</taxon>
        <taxon>Pseudomonadota</taxon>
        <taxon>Gammaproteobacteria</taxon>
        <taxon>Pseudomonadales</taxon>
        <taxon>Marinobacteraceae</taxon>
        <taxon>Marinobacter</taxon>
    </lineage>
</organism>
<sequence>MTTQTYGKYTVELSHLDKILFPDDGFTKGDLVGYYDKIADAMLPHLRDRPLTLHRFPDGIDSSGFFQQSRADYFPDWLPGMAIDHGGDTGVVEHVIANNRASLVYLANQGAITLHRWLSRQAVSACPNLMIFDLDPPEGNFELVREGTEWIGQAMRDLGATPHVMTTGSKGLHVIAPLRPEASFDEVRGLAQKLADRLADQHPEKLTTEQRINKRRGRLYLDVLRNAFGQTAVAPYSVRAKPGAPVATPLDWSELGDRNLHAQRYNLGNIRQRLANKRDPWTDLHRHAVKPATLARALDRSD</sequence>
<dbReference type="RefSeq" id="WP_131482758.1">
    <property type="nucleotide sequence ID" value="NZ_SJDL01000025.1"/>
</dbReference>
<name>A0ABY1ZLX0_9GAMM</name>
<comment type="caution">
    <text evidence="2">The sequence shown here is derived from an EMBL/GenBank/DDBJ whole genome shotgun (WGS) entry which is preliminary data.</text>
</comment>
<evidence type="ECO:0000313" key="3">
    <source>
        <dbReference type="Proteomes" id="UP000313645"/>
    </source>
</evidence>
<dbReference type="PANTHER" id="PTHR42705">
    <property type="entry name" value="BIFUNCTIONAL NON-HOMOLOGOUS END JOINING PROTEIN LIGD"/>
    <property type="match status" value="1"/>
</dbReference>
<dbReference type="Proteomes" id="UP000313645">
    <property type="component" value="Unassembled WGS sequence"/>
</dbReference>
<evidence type="ECO:0000313" key="2">
    <source>
        <dbReference type="EMBL" id="TBW53350.1"/>
    </source>
</evidence>
<dbReference type="PANTHER" id="PTHR42705:SF2">
    <property type="entry name" value="BIFUNCTIONAL NON-HOMOLOGOUS END JOINING PROTEIN LIGD"/>
    <property type="match status" value="1"/>
</dbReference>
<accession>A0ABY1ZLX0</accession>
<keyword evidence="3" id="KW-1185">Reference proteome</keyword>
<dbReference type="EMBL" id="SJDL01000025">
    <property type="protein sequence ID" value="TBW53350.1"/>
    <property type="molecule type" value="Genomic_DNA"/>
</dbReference>
<dbReference type="InterPro" id="IPR052171">
    <property type="entry name" value="NHEJ_LigD"/>
</dbReference>
<dbReference type="Pfam" id="PF21686">
    <property type="entry name" value="LigD_Prim-Pol"/>
    <property type="match status" value="1"/>
</dbReference>
<protein>
    <submittedName>
        <fullName evidence="2">ATP-dependent DNA ligase</fullName>
    </submittedName>
</protein>
<dbReference type="CDD" id="cd04861">
    <property type="entry name" value="LigD_Pol_like"/>
    <property type="match status" value="1"/>
</dbReference>
<reference evidence="2 3" key="1">
    <citation type="submission" date="2019-02" db="EMBL/GenBank/DDBJ databases">
        <title>Marinobacter halodurans sp. nov., a marine bacterium isolated from sea tidal flat.</title>
        <authorList>
            <person name="Yoo Y."/>
            <person name="Lee D.W."/>
            <person name="Kim B.S."/>
            <person name="Kim J.-J."/>
        </authorList>
    </citation>
    <scope>NUCLEOTIDE SEQUENCE [LARGE SCALE GENOMIC DNA]</scope>
    <source>
        <strain evidence="2 3">YJ-S3-2</strain>
    </source>
</reference>
<dbReference type="NCBIfam" id="TIGR02778">
    <property type="entry name" value="ligD_pol"/>
    <property type="match status" value="1"/>
</dbReference>
<feature type="domain" description="DNA ligase D polymerase" evidence="1">
    <location>
        <begin position="27"/>
        <end position="281"/>
    </location>
</feature>
<dbReference type="InterPro" id="IPR014145">
    <property type="entry name" value="LigD_pol_dom"/>
</dbReference>